<evidence type="ECO:0008006" key="3">
    <source>
        <dbReference type="Google" id="ProtNLM"/>
    </source>
</evidence>
<dbReference type="PROSITE" id="PS51257">
    <property type="entry name" value="PROKAR_LIPOPROTEIN"/>
    <property type="match status" value="1"/>
</dbReference>
<keyword evidence="2" id="KW-1185">Reference proteome</keyword>
<organism evidence="1 2">
    <name type="scientific">Flavivirga eckloniae</name>
    <dbReference type="NCBI Taxonomy" id="1803846"/>
    <lineage>
        <taxon>Bacteria</taxon>
        <taxon>Pseudomonadati</taxon>
        <taxon>Bacteroidota</taxon>
        <taxon>Flavobacteriia</taxon>
        <taxon>Flavobacteriales</taxon>
        <taxon>Flavobacteriaceae</taxon>
        <taxon>Flavivirga</taxon>
    </lineage>
</organism>
<protein>
    <recommendedName>
        <fullName evidence="3">Lipoprotein</fullName>
    </recommendedName>
</protein>
<dbReference type="KEGG" id="fek:C1H87_19230"/>
<proteinExistence type="predicted"/>
<accession>A0A2K9PUI7</accession>
<evidence type="ECO:0000313" key="2">
    <source>
        <dbReference type="Proteomes" id="UP000235826"/>
    </source>
</evidence>
<name>A0A2K9PUI7_9FLAO</name>
<evidence type="ECO:0000313" key="1">
    <source>
        <dbReference type="EMBL" id="AUP80731.1"/>
    </source>
</evidence>
<dbReference type="EMBL" id="CP025791">
    <property type="protein sequence ID" value="AUP80731.1"/>
    <property type="molecule type" value="Genomic_DNA"/>
</dbReference>
<sequence>MRNTCLRTLNVLVLLRIVVCVLVLSAYGCQFANKQETAKIVEASQREPSSKIPFWRSPENGVDILPNMNITDSVISRKPWKHIKMSMSKITLKDSKRYINNDNCRYYKSLEANFRGECVVNDQYAIVSTPGEFGNVISIFPAFDGSLDKVTMDFNDVLYTLTDSNFDDFAFFQGLYDNYLFVDTGTSSGSRGLFVVNLDLGKIVFGTYTNKVASYDGKKLTYWGDTDKKAKDFCPNMEHTEHYLVAEQIEYDLASLKGEKTGKFECYFAE</sequence>
<reference evidence="1 2" key="1">
    <citation type="submission" date="2018-01" db="EMBL/GenBank/DDBJ databases">
        <title>Complete genome sequence of Flavivirga eckloniae ECD14 isolated from seaweed Ecklonia cava.</title>
        <authorList>
            <person name="Lee J.H."/>
            <person name="Baik K.S."/>
            <person name="Seong C.N."/>
        </authorList>
    </citation>
    <scope>NUCLEOTIDE SEQUENCE [LARGE SCALE GENOMIC DNA]</scope>
    <source>
        <strain evidence="1 2">ECD14</strain>
    </source>
</reference>
<gene>
    <name evidence="1" type="ORF">C1H87_19230</name>
</gene>
<dbReference type="AlphaFoldDB" id="A0A2K9PUI7"/>
<dbReference type="Proteomes" id="UP000235826">
    <property type="component" value="Chromosome"/>
</dbReference>
<dbReference type="RefSeq" id="WP_102757377.1">
    <property type="nucleotide sequence ID" value="NZ_CP025791.1"/>
</dbReference>